<dbReference type="GO" id="GO:0055085">
    <property type="term" value="P:transmembrane transport"/>
    <property type="evidence" value="ECO:0007669"/>
    <property type="project" value="InterPro"/>
</dbReference>
<keyword evidence="11" id="KW-1185">Reference proteome</keyword>
<dbReference type="PANTHER" id="PTHR43744">
    <property type="entry name" value="ABC TRANSPORTER PERMEASE PROTEIN MG189-RELATED-RELATED"/>
    <property type="match status" value="1"/>
</dbReference>
<dbReference type="RefSeq" id="WP_149851141.1">
    <property type="nucleotide sequence ID" value="NZ_VUOB01000035.1"/>
</dbReference>
<reference evidence="10 11" key="1">
    <citation type="submission" date="2019-09" db="EMBL/GenBank/DDBJ databases">
        <title>Goodfellowia gen. nov., a new genus of the Pseudonocardineae related to Actinoalloteichus, containing Goodfellowia coeruleoviolacea gen. nov., comb. nov. gen. nov., comb. nov.</title>
        <authorList>
            <person name="Labeda D."/>
        </authorList>
    </citation>
    <scope>NUCLEOTIDE SEQUENCE [LARGE SCALE GENOMIC DNA]</scope>
    <source>
        <strain evidence="10 11">AN110305</strain>
    </source>
</reference>
<feature type="domain" description="ABC transmembrane type-1" evidence="9">
    <location>
        <begin position="94"/>
        <end position="285"/>
    </location>
</feature>
<dbReference type="InterPro" id="IPR035906">
    <property type="entry name" value="MetI-like_sf"/>
</dbReference>
<evidence type="ECO:0000256" key="5">
    <source>
        <dbReference type="ARBA" id="ARBA00022989"/>
    </source>
</evidence>
<feature type="transmembrane region" description="Helical" evidence="7">
    <location>
        <begin position="133"/>
        <end position="152"/>
    </location>
</feature>
<comment type="subcellular location">
    <subcellularLocation>
        <location evidence="1 7">Cell membrane</location>
        <topology evidence="1 7">Multi-pass membrane protein</topology>
    </subcellularLocation>
</comment>
<feature type="transmembrane region" description="Helical" evidence="7">
    <location>
        <begin position="158"/>
        <end position="185"/>
    </location>
</feature>
<evidence type="ECO:0000256" key="4">
    <source>
        <dbReference type="ARBA" id="ARBA00022692"/>
    </source>
</evidence>
<keyword evidence="3" id="KW-1003">Cell membrane</keyword>
<evidence type="ECO:0000256" key="6">
    <source>
        <dbReference type="ARBA" id="ARBA00023136"/>
    </source>
</evidence>
<feature type="transmembrane region" description="Helical" evidence="7">
    <location>
        <begin position="267"/>
        <end position="285"/>
    </location>
</feature>
<protein>
    <submittedName>
        <fullName evidence="10">Carbohydrate ABC transporter permease</fullName>
    </submittedName>
</protein>
<proteinExistence type="inferred from homology"/>
<evidence type="ECO:0000313" key="11">
    <source>
        <dbReference type="Proteomes" id="UP000323454"/>
    </source>
</evidence>
<dbReference type="EMBL" id="VUOB01000035">
    <property type="protein sequence ID" value="KAA2260679.1"/>
    <property type="molecule type" value="Genomic_DNA"/>
</dbReference>
<feature type="transmembrane region" description="Helical" evidence="7">
    <location>
        <begin position="98"/>
        <end position="121"/>
    </location>
</feature>
<reference evidence="10 11" key="2">
    <citation type="submission" date="2019-09" db="EMBL/GenBank/DDBJ databases">
        <authorList>
            <person name="Jin C."/>
        </authorList>
    </citation>
    <scope>NUCLEOTIDE SEQUENCE [LARGE SCALE GENOMIC DNA]</scope>
    <source>
        <strain evidence="10 11">AN110305</strain>
    </source>
</reference>
<dbReference type="OrthoDB" id="3521657at2"/>
<feature type="transmembrane region" description="Helical" evidence="7">
    <location>
        <begin position="35"/>
        <end position="55"/>
    </location>
</feature>
<dbReference type="AlphaFoldDB" id="A0A5B2XCF8"/>
<organism evidence="10 11">
    <name type="scientific">Solihabitans fulvus</name>
    <dbReference type="NCBI Taxonomy" id="1892852"/>
    <lineage>
        <taxon>Bacteria</taxon>
        <taxon>Bacillati</taxon>
        <taxon>Actinomycetota</taxon>
        <taxon>Actinomycetes</taxon>
        <taxon>Pseudonocardiales</taxon>
        <taxon>Pseudonocardiaceae</taxon>
        <taxon>Solihabitans</taxon>
    </lineage>
</organism>
<evidence type="ECO:0000313" key="10">
    <source>
        <dbReference type="EMBL" id="KAA2260679.1"/>
    </source>
</evidence>
<evidence type="ECO:0000256" key="7">
    <source>
        <dbReference type="RuleBase" id="RU363032"/>
    </source>
</evidence>
<dbReference type="PROSITE" id="PS50928">
    <property type="entry name" value="ABC_TM1"/>
    <property type="match status" value="1"/>
</dbReference>
<gene>
    <name evidence="10" type="ORF">F0L68_19990</name>
</gene>
<comment type="similarity">
    <text evidence="7">Belongs to the binding-protein-dependent transport system permease family.</text>
</comment>
<keyword evidence="2 7" id="KW-0813">Transport</keyword>
<evidence type="ECO:0000256" key="8">
    <source>
        <dbReference type="SAM" id="MobiDB-lite"/>
    </source>
</evidence>
<sequence length="300" mass="32227">MTTISKIPVGASGRTASRTARGGSARPSRGTGGPLARLAGTVLVIGFVVPFLFALSTSLRSPEDVAEHPLALPFHPTLSNFSRAISAMQYPRSVLNTVVVTGGSCVLVVVLGAMAGYALGLTTLGWSRWAYRGFMLGMGVPLFVFVAPLYLLMRDLHLLGTTIGVILIYAAMNLPVAVFFYTSFVRTIPGELGEAAQLDGAGRLRTFFAIYLPLLGPVTATLLVFVTLMVWNDLMIPLIFLQDPDQRTLMVNAYSLLDERIVRPTDLFPAALLGMAPLFVLFVLFQRRMVEGMSGGGVKG</sequence>
<dbReference type="Pfam" id="PF00528">
    <property type="entry name" value="BPD_transp_1"/>
    <property type="match status" value="1"/>
</dbReference>
<dbReference type="CDD" id="cd06261">
    <property type="entry name" value="TM_PBP2"/>
    <property type="match status" value="1"/>
</dbReference>
<dbReference type="GO" id="GO:0005886">
    <property type="term" value="C:plasma membrane"/>
    <property type="evidence" value="ECO:0007669"/>
    <property type="project" value="UniProtKB-SubCell"/>
</dbReference>
<keyword evidence="4 7" id="KW-0812">Transmembrane</keyword>
<dbReference type="Gene3D" id="1.10.3720.10">
    <property type="entry name" value="MetI-like"/>
    <property type="match status" value="1"/>
</dbReference>
<evidence type="ECO:0000256" key="2">
    <source>
        <dbReference type="ARBA" id="ARBA00022448"/>
    </source>
</evidence>
<dbReference type="InterPro" id="IPR000515">
    <property type="entry name" value="MetI-like"/>
</dbReference>
<feature type="region of interest" description="Disordered" evidence="8">
    <location>
        <begin position="1"/>
        <end position="32"/>
    </location>
</feature>
<feature type="transmembrane region" description="Helical" evidence="7">
    <location>
        <begin position="206"/>
        <end position="231"/>
    </location>
</feature>
<evidence type="ECO:0000256" key="1">
    <source>
        <dbReference type="ARBA" id="ARBA00004651"/>
    </source>
</evidence>
<dbReference type="Proteomes" id="UP000323454">
    <property type="component" value="Unassembled WGS sequence"/>
</dbReference>
<dbReference type="PANTHER" id="PTHR43744:SF12">
    <property type="entry name" value="ABC TRANSPORTER PERMEASE PROTEIN MG189-RELATED"/>
    <property type="match status" value="1"/>
</dbReference>
<name>A0A5B2XCF8_9PSEU</name>
<evidence type="ECO:0000256" key="3">
    <source>
        <dbReference type="ARBA" id="ARBA00022475"/>
    </source>
</evidence>
<accession>A0A5B2XCF8</accession>
<keyword evidence="5 7" id="KW-1133">Transmembrane helix</keyword>
<evidence type="ECO:0000259" key="9">
    <source>
        <dbReference type="PROSITE" id="PS50928"/>
    </source>
</evidence>
<comment type="caution">
    <text evidence="10">The sequence shown here is derived from an EMBL/GenBank/DDBJ whole genome shotgun (WGS) entry which is preliminary data.</text>
</comment>
<keyword evidence="6 7" id="KW-0472">Membrane</keyword>
<dbReference type="SUPFAM" id="SSF161098">
    <property type="entry name" value="MetI-like"/>
    <property type="match status" value="1"/>
</dbReference>